<dbReference type="Pfam" id="PF00498">
    <property type="entry name" value="FHA"/>
    <property type="match status" value="1"/>
</dbReference>
<dbReference type="InterPro" id="IPR008984">
    <property type="entry name" value="SMAD_FHA_dom_sf"/>
</dbReference>
<proteinExistence type="predicted"/>
<comment type="caution">
    <text evidence="2">The sequence shown here is derived from an EMBL/GenBank/DDBJ whole genome shotgun (WGS) entry which is preliminary data.</text>
</comment>
<evidence type="ECO:0000313" key="3">
    <source>
        <dbReference type="Proteomes" id="UP000019678"/>
    </source>
</evidence>
<keyword evidence="3" id="KW-1185">Reference proteome</keyword>
<name>A0A017TEI4_9BACT</name>
<evidence type="ECO:0000313" key="2">
    <source>
        <dbReference type="EMBL" id="EYF07235.1"/>
    </source>
</evidence>
<dbReference type="STRING" id="1192034.CAP_0714"/>
<dbReference type="EMBL" id="ASRX01000011">
    <property type="protein sequence ID" value="EYF07235.1"/>
    <property type="molecule type" value="Genomic_DNA"/>
</dbReference>
<dbReference type="InterPro" id="IPR000253">
    <property type="entry name" value="FHA_dom"/>
</dbReference>
<dbReference type="AlphaFoldDB" id="A0A017TEI4"/>
<sequence>MSAEHAAVFWSGERWELRDLGSSNGTFVEGRRAAHGERILLKEGVRMSFGSDADRWVLVDALPPVASARRVGRVGGEAVQVAEKGLLALPGADDPEISIFEAEKGRWLVEAGGPARPAVDGETLTCSGSTWILSVPPPFPGGVVPTTHRDLGSPRLIGLLTLLFHVSRDGEYVKLALVHGAETIDMSARVHHEFLLTLARARLSAKEDASTPEAEKGWLYVDDVAAMLGVEPDRVNMAIYRSRQQFAESGVLNAGALFERRPTTRQIRLATDRVEIRPL</sequence>
<dbReference type="PROSITE" id="PS50006">
    <property type="entry name" value="FHA_DOMAIN"/>
    <property type="match status" value="1"/>
</dbReference>
<dbReference type="Gene3D" id="2.60.200.20">
    <property type="match status" value="1"/>
</dbReference>
<accession>A0A017TEI4</accession>
<gene>
    <name evidence="2" type="ORF">CAP_0714</name>
</gene>
<dbReference type="Proteomes" id="UP000019678">
    <property type="component" value="Unassembled WGS sequence"/>
</dbReference>
<protein>
    <submittedName>
        <fullName evidence="2">FHA domain protein</fullName>
    </submittedName>
</protein>
<reference evidence="2 3" key="1">
    <citation type="submission" date="2013-05" db="EMBL/GenBank/DDBJ databases">
        <title>Genome assembly of Chondromyces apiculatus DSM 436.</title>
        <authorList>
            <person name="Sharma G."/>
            <person name="Khatri I."/>
            <person name="Kaur C."/>
            <person name="Mayilraj S."/>
            <person name="Subramanian S."/>
        </authorList>
    </citation>
    <scope>NUCLEOTIDE SEQUENCE [LARGE SCALE GENOMIC DNA]</scope>
    <source>
        <strain evidence="2 3">DSM 436</strain>
    </source>
</reference>
<evidence type="ECO:0000259" key="1">
    <source>
        <dbReference type="PROSITE" id="PS50006"/>
    </source>
</evidence>
<organism evidence="2 3">
    <name type="scientific">Chondromyces apiculatus DSM 436</name>
    <dbReference type="NCBI Taxonomy" id="1192034"/>
    <lineage>
        <taxon>Bacteria</taxon>
        <taxon>Pseudomonadati</taxon>
        <taxon>Myxococcota</taxon>
        <taxon>Polyangia</taxon>
        <taxon>Polyangiales</taxon>
        <taxon>Polyangiaceae</taxon>
        <taxon>Chondromyces</taxon>
    </lineage>
</organism>
<dbReference type="SUPFAM" id="SSF49879">
    <property type="entry name" value="SMAD/FHA domain"/>
    <property type="match status" value="1"/>
</dbReference>
<dbReference type="CDD" id="cd00060">
    <property type="entry name" value="FHA"/>
    <property type="match status" value="1"/>
</dbReference>
<dbReference type="eggNOG" id="COG1716">
    <property type="taxonomic scope" value="Bacteria"/>
</dbReference>
<feature type="domain" description="FHA" evidence="1">
    <location>
        <begin position="1"/>
        <end position="33"/>
    </location>
</feature>